<dbReference type="RefSeq" id="WP_131559102.1">
    <property type="nucleotide sequence ID" value="NZ_SJSN01000008.1"/>
</dbReference>
<dbReference type="InterPro" id="IPR018534">
    <property type="entry name" value="Tet_reg_excision_RteC"/>
</dbReference>
<gene>
    <name evidence="1" type="ORF">EZ449_12255</name>
</gene>
<dbReference type="OrthoDB" id="790983at2"/>
<comment type="caution">
    <text evidence="1">The sequence shown here is derived from an EMBL/GenBank/DDBJ whole genome shotgun (WGS) entry which is preliminary data.</text>
</comment>
<accession>A0A4R0P0Z4</accession>
<keyword evidence="2" id="KW-1185">Reference proteome</keyword>
<protein>
    <recommendedName>
        <fullName evidence="3">RteC protein</fullName>
    </recommendedName>
</protein>
<evidence type="ECO:0000313" key="2">
    <source>
        <dbReference type="Proteomes" id="UP000291485"/>
    </source>
</evidence>
<organism evidence="1 2">
    <name type="scientific">Pedobacter frigidisoli</name>
    <dbReference type="NCBI Taxonomy" id="2530455"/>
    <lineage>
        <taxon>Bacteria</taxon>
        <taxon>Pseudomonadati</taxon>
        <taxon>Bacteroidota</taxon>
        <taxon>Sphingobacteriia</taxon>
        <taxon>Sphingobacteriales</taxon>
        <taxon>Sphingobacteriaceae</taxon>
        <taxon>Pedobacter</taxon>
    </lineage>
</organism>
<sequence>MEKKFQGLLSGLEREMENFIEMPALERMRGELAAVRLALNKLKDVVGASGFGSQSEEVEFFKAVKPKFYSLLVLSAERYGFENARPLRSGKSRERFYEGQLDYISRFFHQHEFLYQYYRMGAVELDSLYFVRGAEEVGLIGGDLPALDPSFSTVGDYLFSKFMALEKLREIVLSEMEVPSLGGTGVVRSKKGRELRWTGDSCNLIELVYGIFDCRQVNDGEVDLSDLMDVFEQCFQINLSRYFRRFTEIKRRKSMSKTRFLDEMARMVNKRIEEGDAYVPMAMR</sequence>
<dbReference type="EMBL" id="SJSN01000008">
    <property type="protein sequence ID" value="TCD08605.1"/>
    <property type="molecule type" value="Genomic_DNA"/>
</dbReference>
<name>A0A4R0P0Z4_9SPHI</name>
<dbReference type="AlphaFoldDB" id="A0A4R0P0Z4"/>
<evidence type="ECO:0000313" key="1">
    <source>
        <dbReference type="EMBL" id="TCD08605.1"/>
    </source>
</evidence>
<dbReference type="Proteomes" id="UP000291485">
    <property type="component" value="Unassembled WGS sequence"/>
</dbReference>
<dbReference type="Pfam" id="PF09357">
    <property type="entry name" value="RteC"/>
    <property type="match status" value="1"/>
</dbReference>
<evidence type="ECO:0008006" key="3">
    <source>
        <dbReference type="Google" id="ProtNLM"/>
    </source>
</evidence>
<reference evidence="1 2" key="1">
    <citation type="submission" date="2019-02" db="EMBL/GenBank/DDBJ databases">
        <title>Pedobacter sp. RP-3-11 sp. nov., isolated from Arctic soil.</title>
        <authorList>
            <person name="Dahal R.H."/>
        </authorList>
    </citation>
    <scope>NUCLEOTIDE SEQUENCE [LARGE SCALE GENOMIC DNA]</scope>
    <source>
        <strain evidence="1 2">RP-3-11</strain>
    </source>
</reference>
<proteinExistence type="predicted"/>